<comment type="catalytic activity">
    <reaction evidence="7 8">
        <text>L-histidinol phosphate + H2O = L-histidinol + phosphate</text>
        <dbReference type="Rhea" id="RHEA:14465"/>
        <dbReference type="ChEBI" id="CHEBI:15377"/>
        <dbReference type="ChEBI" id="CHEBI:43474"/>
        <dbReference type="ChEBI" id="CHEBI:57699"/>
        <dbReference type="ChEBI" id="CHEBI:57980"/>
        <dbReference type="EC" id="3.1.3.15"/>
    </reaction>
</comment>
<reference evidence="10 11" key="1">
    <citation type="submission" date="2019-12" db="EMBL/GenBank/DDBJ databases">
        <authorList>
            <person name="Floudas D."/>
            <person name="Bentzer J."/>
            <person name="Ahren D."/>
            <person name="Johansson T."/>
            <person name="Persson P."/>
            <person name="Tunlid A."/>
        </authorList>
    </citation>
    <scope>NUCLEOTIDE SEQUENCE [LARGE SCALE GENOMIC DNA]</scope>
    <source>
        <strain evidence="10 11">CBS 102.39</strain>
    </source>
</reference>
<evidence type="ECO:0000256" key="5">
    <source>
        <dbReference type="ARBA" id="ARBA00022801"/>
    </source>
</evidence>
<dbReference type="PANTHER" id="PTHR21039">
    <property type="entry name" value="HISTIDINOL PHOSPHATASE-RELATED"/>
    <property type="match status" value="1"/>
</dbReference>
<evidence type="ECO:0000259" key="9">
    <source>
        <dbReference type="Pfam" id="PF02811"/>
    </source>
</evidence>
<keyword evidence="6 8" id="KW-0368">Histidine biosynthesis</keyword>
<evidence type="ECO:0000256" key="6">
    <source>
        <dbReference type="ARBA" id="ARBA00023102"/>
    </source>
</evidence>
<evidence type="ECO:0000256" key="3">
    <source>
        <dbReference type="ARBA" id="ARBA00013085"/>
    </source>
</evidence>
<protein>
    <recommendedName>
        <fullName evidence="3 8">Histidinol-phosphatase</fullName>
        <shortName evidence="8">HolPase</shortName>
        <ecNumber evidence="3 8">3.1.3.15</ecNumber>
    </recommendedName>
</protein>
<dbReference type="GO" id="GO:0005737">
    <property type="term" value="C:cytoplasm"/>
    <property type="evidence" value="ECO:0007669"/>
    <property type="project" value="TreeGrafter"/>
</dbReference>
<comment type="caution">
    <text evidence="10">The sequence shown here is derived from an EMBL/GenBank/DDBJ whole genome shotgun (WGS) entry which is preliminary data.</text>
</comment>
<feature type="domain" description="PHP" evidence="9">
    <location>
        <begin position="5"/>
        <end position="217"/>
    </location>
</feature>
<dbReference type="InterPro" id="IPR010140">
    <property type="entry name" value="Histidinol_P_phosphatase_HisJ"/>
</dbReference>
<dbReference type="Pfam" id="PF02811">
    <property type="entry name" value="PHP"/>
    <property type="match status" value="1"/>
</dbReference>
<evidence type="ECO:0000256" key="2">
    <source>
        <dbReference type="ARBA" id="ARBA00009152"/>
    </source>
</evidence>
<proteinExistence type="inferred from homology"/>
<name>A0A8H4QKJ0_9AGAR</name>
<dbReference type="EMBL" id="JAACJL010000047">
    <property type="protein sequence ID" value="KAF4612797.1"/>
    <property type="molecule type" value="Genomic_DNA"/>
</dbReference>
<keyword evidence="11" id="KW-1185">Reference proteome</keyword>
<dbReference type="Gene3D" id="3.20.20.140">
    <property type="entry name" value="Metal-dependent hydrolases"/>
    <property type="match status" value="1"/>
</dbReference>
<evidence type="ECO:0000256" key="4">
    <source>
        <dbReference type="ARBA" id="ARBA00022605"/>
    </source>
</evidence>
<dbReference type="Proteomes" id="UP000521872">
    <property type="component" value="Unassembled WGS sequence"/>
</dbReference>
<evidence type="ECO:0000256" key="8">
    <source>
        <dbReference type="RuleBase" id="RU366003"/>
    </source>
</evidence>
<evidence type="ECO:0000313" key="10">
    <source>
        <dbReference type="EMBL" id="KAF4612797.1"/>
    </source>
</evidence>
<evidence type="ECO:0000256" key="7">
    <source>
        <dbReference type="ARBA" id="ARBA00049158"/>
    </source>
</evidence>
<dbReference type="PANTHER" id="PTHR21039:SF0">
    <property type="entry name" value="HISTIDINOL-PHOSPHATASE"/>
    <property type="match status" value="1"/>
</dbReference>
<keyword evidence="4 8" id="KW-0028">Amino-acid biosynthesis</keyword>
<comment type="pathway">
    <text evidence="1 8">Amino-acid biosynthesis; L-histidine biosynthesis; L-histidine from 5-phospho-alpha-D-ribose 1-diphosphate: step 8/9.</text>
</comment>
<dbReference type="CDD" id="cd12110">
    <property type="entry name" value="PHP_HisPPase_Hisj_like"/>
    <property type="match status" value="1"/>
</dbReference>
<dbReference type="GO" id="GO:0000105">
    <property type="term" value="P:L-histidine biosynthetic process"/>
    <property type="evidence" value="ECO:0007669"/>
    <property type="project" value="UniProtKB-UniRule"/>
</dbReference>
<comment type="similarity">
    <text evidence="2 8">Belongs to the PHP hydrolase family. HisK subfamily.</text>
</comment>
<dbReference type="AlphaFoldDB" id="A0A8H4QKJ0"/>
<dbReference type="InterPro" id="IPR016195">
    <property type="entry name" value="Pol/histidinol_Pase-like"/>
</dbReference>
<evidence type="ECO:0000313" key="11">
    <source>
        <dbReference type="Proteomes" id="UP000521872"/>
    </source>
</evidence>
<dbReference type="InterPro" id="IPR004013">
    <property type="entry name" value="PHP_dom"/>
</dbReference>
<dbReference type="UniPathway" id="UPA00031">
    <property type="reaction ID" value="UER00013"/>
</dbReference>
<evidence type="ECO:0000256" key="1">
    <source>
        <dbReference type="ARBA" id="ARBA00004970"/>
    </source>
</evidence>
<accession>A0A8H4QKJ0</accession>
<sequence>MPHSHHSHSGQFCKHASGLLEEVVREAVRKGFTMFGMTEHVPRYREVDLYPEETALSLDILSEQFHQFLGEAHRLKQAYASQISLLVGLETENITDIDLEKLESLLQRLGRRVEYVVGSVHHVNGIPIDFDLPTYQRALASFNDKLEEEREEALFSAYFDAQYEVMRRFKPEIIGHFDLCRLYQPSCKFGKYRSVWEKIERNVRFAVDYGALFEVNAAAFRKGWETAYPGEDIVEARFYATGLHHCIANNPPFKIIQRHGGRFALSDDSHGPHAIGLNYDRLPPYLQRVGIAELWYLVENNAPNIGGRYVKAVKLDGEWLDHKFWRQNPTR</sequence>
<dbReference type="NCBIfam" id="TIGR01856">
    <property type="entry name" value="hisJ_fam"/>
    <property type="match status" value="1"/>
</dbReference>
<dbReference type="EC" id="3.1.3.15" evidence="3 8"/>
<dbReference type="SUPFAM" id="SSF89550">
    <property type="entry name" value="PHP domain-like"/>
    <property type="match status" value="1"/>
</dbReference>
<gene>
    <name evidence="10" type="ORF">D9613_011748</name>
</gene>
<organism evidence="10 11">
    <name type="scientific">Agrocybe pediades</name>
    <dbReference type="NCBI Taxonomy" id="84607"/>
    <lineage>
        <taxon>Eukaryota</taxon>
        <taxon>Fungi</taxon>
        <taxon>Dikarya</taxon>
        <taxon>Basidiomycota</taxon>
        <taxon>Agaricomycotina</taxon>
        <taxon>Agaricomycetes</taxon>
        <taxon>Agaricomycetidae</taxon>
        <taxon>Agaricales</taxon>
        <taxon>Agaricineae</taxon>
        <taxon>Strophariaceae</taxon>
        <taxon>Agrocybe</taxon>
    </lineage>
</organism>
<dbReference type="GO" id="GO:0004401">
    <property type="term" value="F:histidinol-phosphatase activity"/>
    <property type="evidence" value="ECO:0007669"/>
    <property type="project" value="UniProtKB-UniRule"/>
</dbReference>
<keyword evidence="5 8" id="KW-0378">Hydrolase</keyword>